<feature type="binding site" evidence="8">
    <location>
        <begin position="40"/>
        <end position="42"/>
    </location>
    <ligand>
        <name>GTP</name>
        <dbReference type="ChEBI" id="CHEBI:37565"/>
    </ligand>
</feature>
<feature type="binding site" description="in other chain" evidence="8">
    <location>
        <position position="223"/>
    </location>
    <ligand>
        <name>IMP</name>
        <dbReference type="ChEBI" id="CHEBI:58053"/>
        <note>ligand shared between dimeric partners</note>
    </ligand>
</feature>
<dbReference type="PANTHER" id="PTHR11846:SF0">
    <property type="entry name" value="ADENYLOSUCCINATE SYNTHETASE"/>
    <property type="match status" value="1"/>
</dbReference>
<dbReference type="PROSITE" id="PS01266">
    <property type="entry name" value="ADENYLOSUCCIN_SYN_1"/>
    <property type="match status" value="1"/>
</dbReference>
<dbReference type="InterPro" id="IPR001114">
    <property type="entry name" value="Adenylosuccinate_synthetase"/>
</dbReference>
<dbReference type="Gene3D" id="3.90.170.10">
    <property type="entry name" value="Adenylosuccinate Synthetase, subunit A, domain 3"/>
    <property type="match status" value="1"/>
</dbReference>
<dbReference type="PROSITE" id="PS00513">
    <property type="entry name" value="ADENYLOSUCCIN_SYN_2"/>
    <property type="match status" value="1"/>
</dbReference>
<dbReference type="GO" id="GO:0046040">
    <property type="term" value="P:IMP metabolic process"/>
    <property type="evidence" value="ECO:0007669"/>
    <property type="project" value="TreeGrafter"/>
</dbReference>
<evidence type="ECO:0000256" key="6">
    <source>
        <dbReference type="ARBA" id="ARBA00022842"/>
    </source>
</evidence>
<feature type="binding site" evidence="8">
    <location>
        <position position="304"/>
    </location>
    <ligand>
        <name>GTP</name>
        <dbReference type="ChEBI" id="CHEBI:37565"/>
    </ligand>
</feature>
<dbReference type="AlphaFoldDB" id="A0AA44BG86"/>
<dbReference type="GO" id="GO:0000287">
    <property type="term" value="F:magnesium ion binding"/>
    <property type="evidence" value="ECO:0007669"/>
    <property type="project" value="UniProtKB-UniRule"/>
</dbReference>
<comment type="cofactor">
    <cofactor evidence="8">
        <name>Mg(2+)</name>
        <dbReference type="ChEBI" id="CHEBI:18420"/>
    </cofactor>
    <text evidence="8">Binds 1 Mg(2+) ion per subunit.</text>
</comment>
<comment type="function">
    <text evidence="8">Plays an important role in the de novo pathway of purine nucleotide biosynthesis. Catalyzes the first committed step in the biosynthesis of AMP from IMP.</text>
</comment>
<dbReference type="Proteomes" id="UP000449710">
    <property type="component" value="Unassembled WGS sequence"/>
</dbReference>
<dbReference type="InterPro" id="IPR042111">
    <property type="entry name" value="Adenylosuccinate_synth_dom3"/>
</dbReference>
<dbReference type="Gene3D" id="1.10.300.10">
    <property type="entry name" value="Adenylosuccinate Synthetase, subunit A, domain 2"/>
    <property type="match status" value="1"/>
</dbReference>
<keyword evidence="4 8" id="KW-0547">Nucleotide-binding</keyword>
<feature type="binding site" description="in other chain" evidence="8">
    <location>
        <begin position="38"/>
        <end position="41"/>
    </location>
    <ligand>
        <name>IMP</name>
        <dbReference type="ChEBI" id="CHEBI:58053"/>
        <note>ligand shared between dimeric partners</note>
    </ligand>
</feature>
<comment type="subcellular location">
    <subcellularLocation>
        <location evidence="8">Cytoplasm</location>
    </subcellularLocation>
</comment>
<keyword evidence="6 8" id="KW-0460">Magnesium</keyword>
<keyword evidence="5 8" id="KW-0658">Purine biosynthesis</keyword>
<dbReference type="Pfam" id="PF00709">
    <property type="entry name" value="Adenylsucc_synt"/>
    <property type="match status" value="1"/>
</dbReference>
<name>A0AA44BG86_9CLOT</name>
<dbReference type="GO" id="GO:0004019">
    <property type="term" value="F:adenylosuccinate synthase activity"/>
    <property type="evidence" value="ECO:0007669"/>
    <property type="project" value="UniProtKB-UniRule"/>
</dbReference>
<comment type="caution">
    <text evidence="11">The sequence shown here is derived from an EMBL/GenBank/DDBJ whole genome shotgun (WGS) entry which is preliminary data.</text>
</comment>
<feature type="binding site" evidence="8">
    <location>
        <begin position="298"/>
        <end position="304"/>
    </location>
    <ligand>
        <name>substrate</name>
    </ligand>
</feature>
<evidence type="ECO:0000256" key="7">
    <source>
        <dbReference type="ARBA" id="ARBA00023134"/>
    </source>
</evidence>
<feature type="binding site" description="in other chain" evidence="8">
    <location>
        <begin position="13"/>
        <end position="16"/>
    </location>
    <ligand>
        <name>IMP</name>
        <dbReference type="ChEBI" id="CHEBI:58053"/>
        <note>ligand shared between dimeric partners</note>
    </ligand>
</feature>
<proteinExistence type="inferred from homology"/>
<feature type="binding site" description="in other chain" evidence="8">
    <location>
        <position position="238"/>
    </location>
    <ligand>
        <name>IMP</name>
        <dbReference type="ChEBI" id="CHEBI:58053"/>
        <note>ligand shared between dimeric partners</note>
    </ligand>
</feature>
<keyword evidence="8" id="KW-0963">Cytoplasm</keyword>
<dbReference type="InterPro" id="IPR018220">
    <property type="entry name" value="Adenylosuccin_syn_GTP-bd"/>
</dbReference>
<evidence type="ECO:0000256" key="5">
    <source>
        <dbReference type="ARBA" id="ARBA00022755"/>
    </source>
</evidence>
<feature type="binding site" evidence="8">
    <location>
        <position position="13"/>
    </location>
    <ligand>
        <name>Mg(2+)</name>
        <dbReference type="ChEBI" id="CHEBI:18420"/>
    </ligand>
</feature>
<dbReference type="GO" id="GO:0005525">
    <property type="term" value="F:GTP binding"/>
    <property type="evidence" value="ECO:0007669"/>
    <property type="project" value="UniProtKB-UniRule"/>
</dbReference>
<dbReference type="RefSeq" id="WP_160722632.1">
    <property type="nucleotide sequence ID" value="NZ_SUMG01000019.1"/>
</dbReference>
<dbReference type="FunFam" id="3.90.170.10:FF:000001">
    <property type="entry name" value="Adenylosuccinate synthetase"/>
    <property type="match status" value="1"/>
</dbReference>
<dbReference type="GO" id="GO:0005737">
    <property type="term" value="C:cytoplasm"/>
    <property type="evidence" value="ECO:0007669"/>
    <property type="project" value="UniProtKB-SubCell"/>
</dbReference>
<evidence type="ECO:0000256" key="3">
    <source>
        <dbReference type="ARBA" id="ARBA00022723"/>
    </source>
</evidence>
<sequence>MPSVVIVGAQWGDEGKGKIIDYLAGESDLVVRAQGGNNAGHTVIVGEKKYSFHLLPSGVLYGDKLNIIGNGVAFDPEGFIKEINKLEANGFSPENIRIDERAHVIFPYHKKIDALEEAARGEEKIGTTQKGIGPCYMDKIQRSGLRVGDLIDPELLWERLSYQVPKKNEILEKLYQSPGYDLEVLYRQYREYGEKIRRFVTDTTILTHEALEADKKVLFEGAQGTLLDLDLGTYPYVTSSHPTSGGFPVGAGIGPNKIQEVLGIVKAYTTRVGLGPFPTELDNSIGEEIRRKGKEFGTTTGRARRCGWLDLVMLKYTARVNGLTGISLMLLDVLSGFDTIKVCVGYEVDGEKSLDFPPSLKKLGRVQPVYQSFPGWSQDLSEVTSFEELPGEAKEYIRFIEDYLKIPVKMVSVGPGRKQTLVRESVYQK</sequence>
<feature type="active site" evidence="9">
    <location>
        <position position="139"/>
    </location>
</feature>
<evidence type="ECO:0000256" key="2">
    <source>
        <dbReference type="ARBA" id="ARBA00022598"/>
    </source>
</evidence>
<evidence type="ECO:0000256" key="8">
    <source>
        <dbReference type="HAMAP-Rule" id="MF_00011"/>
    </source>
</evidence>
<keyword evidence="12" id="KW-1185">Reference proteome</keyword>
<evidence type="ECO:0000256" key="9">
    <source>
        <dbReference type="PROSITE-ProRule" id="PRU10134"/>
    </source>
</evidence>
<evidence type="ECO:0000256" key="10">
    <source>
        <dbReference type="RuleBase" id="RU000520"/>
    </source>
</evidence>
<dbReference type="SMART" id="SM00788">
    <property type="entry name" value="Adenylsucc_synt"/>
    <property type="match status" value="1"/>
</dbReference>
<keyword evidence="7 8" id="KW-0342">GTP-binding</keyword>
<dbReference type="CDD" id="cd03108">
    <property type="entry name" value="AdSS"/>
    <property type="match status" value="1"/>
</dbReference>
<dbReference type="InterPro" id="IPR042109">
    <property type="entry name" value="Adenylosuccinate_synth_dom1"/>
</dbReference>
<reference evidence="11 12" key="1">
    <citation type="submission" date="2019-04" db="EMBL/GenBank/DDBJ databases">
        <title>Isachenkonia alkalipeptolytica gen. nov. sp. nov. a new anaerobic, alkiliphilic organothrophic bacterium capable to reduce synthesized ferrihydrite isolated from a soda lake.</title>
        <authorList>
            <person name="Toshchakov S.V."/>
            <person name="Zavarzina D.G."/>
            <person name="Zhilina T.N."/>
            <person name="Kostrikina N.A."/>
            <person name="Kublanov I.V."/>
        </authorList>
    </citation>
    <scope>NUCLEOTIDE SEQUENCE [LARGE SCALE GENOMIC DNA]</scope>
    <source>
        <strain evidence="11 12">Z-1701</strain>
    </source>
</reference>
<feature type="active site" description="Proton donor" evidence="8">
    <location>
        <position position="41"/>
    </location>
</feature>
<evidence type="ECO:0000256" key="4">
    <source>
        <dbReference type="ARBA" id="ARBA00022741"/>
    </source>
</evidence>
<gene>
    <name evidence="8" type="primary">purA</name>
    <name evidence="11" type="ORF">ISALK_11940</name>
</gene>
<dbReference type="InterPro" id="IPR027417">
    <property type="entry name" value="P-loop_NTPase"/>
</dbReference>
<evidence type="ECO:0000313" key="11">
    <source>
        <dbReference type="EMBL" id="NBG89201.1"/>
    </source>
</evidence>
<comment type="catalytic activity">
    <reaction evidence="8 10">
        <text>IMP + L-aspartate + GTP = N(6)-(1,2-dicarboxyethyl)-AMP + GDP + phosphate + 2 H(+)</text>
        <dbReference type="Rhea" id="RHEA:15753"/>
        <dbReference type="ChEBI" id="CHEBI:15378"/>
        <dbReference type="ChEBI" id="CHEBI:29991"/>
        <dbReference type="ChEBI" id="CHEBI:37565"/>
        <dbReference type="ChEBI" id="CHEBI:43474"/>
        <dbReference type="ChEBI" id="CHEBI:57567"/>
        <dbReference type="ChEBI" id="CHEBI:58053"/>
        <dbReference type="ChEBI" id="CHEBI:58189"/>
        <dbReference type="EC" id="6.3.4.4"/>
    </reaction>
</comment>
<feature type="binding site" description="in other chain" evidence="8">
    <location>
        <position position="128"/>
    </location>
    <ligand>
        <name>IMP</name>
        <dbReference type="ChEBI" id="CHEBI:58053"/>
        <note>ligand shared between dimeric partners</note>
    </ligand>
</feature>
<feature type="active site" description="Proton acceptor" evidence="8">
    <location>
        <position position="13"/>
    </location>
</feature>
<dbReference type="NCBIfam" id="TIGR00184">
    <property type="entry name" value="purA"/>
    <property type="match status" value="1"/>
</dbReference>
<dbReference type="SUPFAM" id="SSF52540">
    <property type="entry name" value="P-loop containing nucleoside triphosphate hydrolases"/>
    <property type="match status" value="1"/>
</dbReference>
<evidence type="ECO:0000313" key="12">
    <source>
        <dbReference type="Proteomes" id="UP000449710"/>
    </source>
</evidence>
<feature type="binding site" evidence="8">
    <location>
        <begin position="330"/>
        <end position="332"/>
    </location>
    <ligand>
        <name>GTP</name>
        <dbReference type="ChEBI" id="CHEBI:37565"/>
    </ligand>
</feature>
<dbReference type="InterPro" id="IPR042110">
    <property type="entry name" value="Adenylosuccinate_synth_dom2"/>
</dbReference>
<dbReference type="EC" id="6.3.4.4" evidence="8 10"/>
<feature type="binding site" evidence="8">
    <location>
        <position position="40"/>
    </location>
    <ligand>
        <name>Mg(2+)</name>
        <dbReference type="ChEBI" id="CHEBI:18420"/>
    </ligand>
</feature>
<evidence type="ECO:0000256" key="1">
    <source>
        <dbReference type="ARBA" id="ARBA00011738"/>
    </source>
</evidence>
<organism evidence="11 12">
    <name type="scientific">Isachenkonia alkalipeptolytica</name>
    <dbReference type="NCBI Taxonomy" id="2565777"/>
    <lineage>
        <taxon>Bacteria</taxon>
        <taxon>Bacillati</taxon>
        <taxon>Bacillota</taxon>
        <taxon>Clostridia</taxon>
        <taxon>Eubacteriales</taxon>
        <taxon>Clostridiaceae</taxon>
        <taxon>Isachenkonia</taxon>
    </lineage>
</organism>
<feature type="binding site" evidence="8">
    <location>
        <begin position="12"/>
        <end position="18"/>
    </location>
    <ligand>
        <name>GTP</name>
        <dbReference type="ChEBI" id="CHEBI:37565"/>
    </ligand>
</feature>
<keyword evidence="2 8" id="KW-0436">Ligase</keyword>
<dbReference type="InterPro" id="IPR033128">
    <property type="entry name" value="Adenylosuccin_syn_Lys_AS"/>
</dbReference>
<dbReference type="FunFam" id="1.10.300.10:FF:000001">
    <property type="entry name" value="Adenylosuccinate synthetase"/>
    <property type="match status" value="1"/>
</dbReference>
<comment type="pathway">
    <text evidence="8 10">Purine metabolism; AMP biosynthesis via de novo pathway; AMP from IMP: step 1/2.</text>
</comment>
<dbReference type="HAMAP" id="MF_00011">
    <property type="entry name" value="Adenylosucc_synth"/>
    <property type="match status" value="1"/>
</dbReference>
<keyword evidence="3 8" id="KW-0479">Metal-binding</keyword>
<feature type="binding site" evidence="8">
    <location>
        <begin position="412"/>
        <end position="414"/>
    </location>
    <ligand>
        <name>GTP</name>
        <dbReference type="ChEBI" id="CHEBI:37565"/>
    </ligand>
</feature>
<dbReference type="PANTHER" id="PTHR11846">
    <property type="entry name" value="ADENYLOSUCCINATE SYNTHETASE"/>
    <property type="match status" value="1"/>
</dbReference>
<accession>A0AA44BG86</accession>
<comment type="similarity">
    <text evidence="8 10">Belongs to the adenylosuccinate synthetase family.</text>
</comment>
<comment type="subunit">
    <text evidence="1 8">Homodimer.</text>
</comment>
<dbReference type="GO" id="GO:0044208">
    <property type="term" value="P:'de novo' AMP biosynthetic process"/>
    <property type="evidence" value="ECO:0007669"/>
    <property type="project" value="UniProtKB-UniRule"/>
</dbReference>
<protein>
    <recommendedName>
        <fullName evidence="8 10">Adenylosuccinate synthetase</fullName>
        <shortName evidence="8">AMPSase</shortName>
        <shortName evidence="8">AdSS</shortName>
        <ecNumber evidence="8 10">6.3.4.4</ecNumber>
    </recommendedName>
    <alternativeName>
        <fullName evidence="8">IMP--aspartate ligase</fullName>
    </alternativeName>
</protein>
<feature type="binding site" description="in other chain" evidence="8">
    <location>
        <position position="302"/>
    </location>
    <ligand>
        <name>IMP</name>
        <dbReference type="ChEBI" id="CHEBI:58053"/>
        <note>ligand shared between dimeric partners</note>
    </ligand>
</feature>
<dbReference type="NCBIfam" id="NF002223">
    <property type="entry name" value="PRK01117.1"/>
    <property type="match status" value="1"/>
</dbReference>
<feature type="binding site" evidence="8">
    <location>
        <position position="142"/>
    </location>
    <ligand>
        <name>IMP</name>
        <dbReference type="ChEBI" id="CHEBI:58053"/>
        <note>ligand shared between dimeric partners</note>
    </ligand>
</feature>
<dbReference type="Gene3D" id="3.40.440.10">
    <property type="entry name" value="Adenylosuccinate Synthetase, subunit A, domain 1"/>
    <property type="match status" value="1"/>
</dbReference>
<dbReference type="EMBL" id="SUMG01000019">
    <property type="protein sequence ID" value="NBG89201.1"/>
    <property type="molecule type" value="Genomic_DNA"/>
</dbReference>